<proteinExistence type="predicted"/>
<accession>A0A7I7RVG3</accession>
<reference evidence="1 2" key="1">
    <citation type="journal article" date="2019" name="Emerg. Microbes Infect.">
        <title>Comprehensive subspecies identification of 175 nontuberculous mycobacteria species based on 7547 genomic profiles.</title>
        <authorList>
            <person name="Matsumoto Y."/>
            <person name="Kinjo T."/>
            <person name="Motooka D."/>
            <person name="Nabeya D."/>
            <person name="Jung N."/>
            <person name="Uechi K."/>
            <person name="Horii T."/>
            <person name="Iida T."/>
            <person name="Fujita J."/>
            <person name="Nakamura S."/>
        </authorList>
    </citation>
    <scope>NUCLEOTIDE SEQUENCE [LARGE SCALE GENOMIC DNA]</scope>
    <source>
        <strain evidence="1 2">JCM 18538</strain>
    </source>
</reference>
<dbReference type="KEGG" id="marz:MARA_20600"/>
<keyword evidence="2" id="KW-1185">Reference proteome</keyword>
<evidence type="ECO:0008006" key="3">
    <source>
        <dbReference type="Google" id="ProtNLM"/>
    </source>
</evidence>
<protein>
    <recommendedName>
        <fullName evidence="3">NYN domain-containing protein</fullName>
    </recommendedName>
</protein>
<geneLocation type="plasmid" evidence="2">
    <name>pjcm18538 dna</name>
</geneLocation>
<name>A0A7I7RVG3_9MYCO</name>
<dbReference type="EMBL" id="AP022593">
    <property type="protein sequence ID" value="BBY48592.1"/>
    <property type="molecule type" value="Genomic_DNA"/>
</dbReference>
<evidence type="ECO:0000313" key="1">
    <source>
        <dbReference type="EMBL" id="BBY48592.1"/>
    </source>
</evidence>
<sequence>MIDLENLCPRGHVTPRAVRRIWDLYEDRVGVYNDDGVVVAVDGSRAFAASESLPPGIRLLTGRGRDGADRALLRVADIGWAKRCYERVIVASGDHVFAPSVREWQAAGVKVELVAGCGTVARVLTDTGVPIHRLMAN</sequence>
<dbReference type="Proteomes" id="UP000467428">
    <property type="component" value="Chromosome"/>
</dbReference>
<gene>
    <name evidence="1" type="ORF">MARA_20600</name>
</gene>
<evidence type="ECO:0000313" key="2">
    <source>
        <dbReference type="Proteomes" id="UP000467428"/>
    </source>
</evidence>
<dbReference type="AlphaFoldDB" id="A0A7I7RVG3"/>
<organism evidence="1 2">
    <name type="scientific">Mycolicibacterium arabiense</name>
    <dbReference type="NCBI Taxonomy" id="1286181"/>
    <lineage>
        <taxon>Bacteria</taxon>
        <taxon>Bacillati</taxon>
        <taxon>Actinomycetota</taxon>
        <taxon>Actinomycetes</taxon>
        <taxon>Mycobacteriales</taxon>
        <taxon>Mycobacteriaceae</taxon>
        <taxon>Mycolicibacterium</taxon>
    </lineage>
</organism>